<organism evidence="1 2">
    <name type="scientific">Thiorhodococcus fuscus</name>
    <dbReference type="NCBI Taxonomy" id="527200"/>
    <lineage>
        <taxon>Bacteria</taxon>
        <taxon>Pseudomonadati</taxon>
        <taxon>Pseudomonadota</taxon>
        <taxon>Gammaproteobacteria</taxon>
        <taxon>Chromatiales</taxon>
        <taxon>Chromatiaceae</taxon>
        <taxon>Thiorhodococcus</taxon>
    </lineage>
</organism>
<gene>
    <name evidence="1" type="ORF">ACFSJC_12010</name>
</gene>
<protein>
    <submittedName>
        <fullName evidence="1">Uncharacterized protein</fullName>
    </submittedName>
</protein>
<keyword evidence="2" id="KW-1185">Reference proteome</keyword>
<reference evidence="2" key="1">
    <citation type="journal article" date="2019" name="Int. J. Syst. Evol. Microbiol.">
        <title>The Global Catalogue of Microorganisms (GCM) 10K type strain sequencing project: providing services to taxonomists for standard genome sequencing and annotation.</title>
        <authorList>
            <consortium name="The Broad Institute Genomics Platform"/>
            <consortium name="The Broad Institute Genome Sequencing Center for Infectious Disease"/>
            <person name="Wu L."/>
            <person name="Ma J."/>
        </authorList>
    </citation>
    <scope>NUCLEOTIDE SEQUENCE [LARGE SCALE GENOMIC DNA]</scope>
    <source>
        <strain evidence="2">KACC 12597</strain>
    </source>
</reference>
<evidence type="ECO:0000313" key="2">
    <source>
        <dbReference type="Proteomes" id="UP001597337"/>
    </source>
</evidence>
<name>A0ABW4Y9Y4_9GAMM</name>
<dbReference type="RefSeq" id="WP_386026955.1">
    <property type="nucleotide sequence ID" value="NZ_JBHUHX010000031.1"/>
</dbReference>
<dbReference type="Proteomes" id="UP001597337">
    <property type="component" value="Unassembled WGS sequence"/>
</dbReference>
<accession>A0ABW4Y9Y4</accession>
<evidence type="ECO:0000313" key="1">
    <source>
        <dbReference type="EMBL" id="MFD2112565.1"/>
    </source>
</evidence>
<sequence length="623" mass="67215">MWVLEPLGVDTGADILAISVPGDDAYPAWSASVRYPAGSVVTTGADETLQIWEARYGSVAPISSGSALPDLYNDSIDPAGVNTIGRDNAGDLVDSATAYQHFGERWWRDATNDGYLANRFKMFDTNPSNITRSSSDILFDIRPQGAWSGIALFNVNADEIAIELIDGPSAYSAARTLRYPVILSASFPNEPQVAFVDIPEVDPRLYPDALLRVRIWATAPRWIHVGCVLIGPATQIGTAVYDLKSDLMDFSRFTRDPVFGDITAIPRGYSDKTTFPHVIPADAVGQARQLLVSRRAELTAYIGSPDVALSITYGYFVDLELPVDGASMSDASVVVESVLYDTPANAEDLPLRAVFVTPDGTACLESTTQVAERCLVDGKPDGDIYVTVLDYALEPGETIDWEMTWLKGSSANAHEITTLATDCGQNLSLLHWPVSPVQDQEEAIAAIRATITHVDTTTTTTAAAVLTVGVCTGGGDCDCTPVIEGAGFYNEWDGEEYWDYDYTSATLTGTTQVQELVEGAISISGAADSRKWFYVDLRGSGGLSVYKINVALSGGWGNPDIYAGYGWPSVEGGAEHYVLGSEPTSLHLNRNFDHDVFFIMLYGVSEYDGVSLELDLVWGIGMG</sequence>
<dbReference type="EMBL" id="JBHUHX010000031">
    <property type="protein sequence ID" value="MFD2112565.1"/>
    <property type="molecule type" value="Genomic_DNA"/>
</dbReference>
<proteinExistence type="predicted"/>
<comment type="caution">
    <text evidence="1">The sequence shown here is derived from an EMBL/GenBank/DDBJ whole genome shotgun (WGS) entry which is preliminary data.</text>
</comment>